<sequence length="484" mass="54039">MTCLLLELTIYGFQYIVVKVNVTVDYIRPASPATETVPAFSERTCATVTIGGINIAEALVSKGLATVIRYRQDDDQRSSHYDELLAAEARAIKNGKGLHSKKEVPIHRVADISGDTQKAKQFLPFLQRAGRSEAVVEYVFSGSRLKLYLPKETCLITFLLADQPAYLGVVLGPGGEGDSKAHMAVKHVSSGSTFRGARRTAEIFSRVVLILQISCWNNQNMSVSDPFSLSIITPSSPGVWLRYVPSEKAPVNILTLSAHVCIQSACFFSVELCLLHFERGKWAFPEAAVAFRGFPQVYAECIVGETGSTHQLALAFGTLRHAGQVFSVMGYHFGVVPCLTWQYLGQYHSYWLRHPVFLNFPEWILVTNSEPYWRHRLYLTRPLLPLPSCDPCNCIVIALPGGCCFVWSFDTWDLIGTQYVGDLSVSLPNHCVRRKNVIVEYHISLVSHCELLQSGREGDLSLFLVFYHTYPRKQNLQTHEEGGV</sequence>
<dbReference type="GO" id="GO:0005829">
    <property type="term" value="C:cytosol"/>
    <property type="evidence" value="ECO:0007669"/>
    <property type="project" value="TreeGrafter"/>
</dbReference>
<accession>D2GWR1</accession>
<dbReference type="InterPro" id="IPR035437">
    <property type="entry name" value="SNase_OB-fold_sf"/>
</dbReference>
<reference evidence="2" key="1">
    <citation type="journal article" date="2010" name="Nature">
        <title>The sequence and de novo assembly of the giant panda genome.</title>
        <authorList>
            <person name="Li R."/>
            <person name="Fan W."/>
            <person name="Tian G."/>
            <person name="Zhu H."/>
            <person name="He L."/>
            <person name="Cai J."/>
            <person name="Huang Q."/>
            <person name="Cai Q."/>
            <person name="Li B."/>
            <person name="Bai Y."/>
            <person name="Zhang Z."/>
            <person name="Zhang Y."/>
            <person name="Wang W."/>
            <person name="Li J."/>
            <person name="Wei F."/>
            <person name="Li H."/>
            <person name="Jian M."/>
            <person name="Li J."/>
            <person name="Zhang Z."/>
            <person name="Nielsen R."/>
            <person name="Li D."/>
            <person name="Gu W."/>
            <person name="Yang Z."/>
            <person name="Xuan Z."/>
            <person name="Ryder O.A."/>
            <person name="Leung F.C."/>
            <person name="Zhou Y."/>
            <person name="Cao J."/>
            <person name="Sun X."/>
            <person name="Fu Y."/>
            <person name="Fang X."/>
            <person name="Guo X."/>
            <person name="Wang B."/>
            <person name="Hou R."/>
            <person name="Shen F."/>
            <person name="Mu B."/>
            <person name="Ni P."/>
            <person name="Lin R."/>
            <person name="Qian W."/>
            <person name="Wang G."/>
            <person name="Yu C."/>
            <person name="Nie W."/>
            <person name="Wang J."/>
            <person name="Wu Z."/>
            <person name="Liang H."/>
            <person name="Min J."/>
            <person name="Wu Q."/>
            <person name="Cheng S."/>
            <person name="Ruan J."/>
            <person name="Wang M."/>
            <person name="Shi Z."/>
            <person name="Wen M."/>
            <person name="Liu B."/>
            <person name="Ren X."/>
            <person name="Zheng H."/>
            <person name="Dong D."/>
            <person name="Cook K."/>
            <person name="Shan G."/>
            <person name="Zhang H."/>
            <person name="Kosiol C."/>
            <person name="Xie X."/>
            <person name="Lu Z."/>
            <person name="Zheng H."/>
            <person name="Li Y."/>
            <person name="Steiner C.C."/>
            <person name="Lam T.T."/>
            <person name="Lin S."/>
            <person name="Zhang Q."/>
            <person name="Li G."/>
            <person name="Tian J."/>
            <person name="Gong T."/>
            <person name="Liu H."/>
            <person name="Zhang D."/>
            <person name="Fang L."/>
            <person name="Ye C."/>
            <person name="Zhang J."/>
            <person name="Hu W."/>
            <person name="Xu A."/>
            <person name="Ren Y."/>
            <person name="Zhang G."/>
            <person name="Bruford M.W."/>
            <person name="Li Q."/>
            <person name="Ma L."/>
            <person name="Guo Y."/>
            <person name="An N."/>
            <person name="Hu Y."/>
            <person name="Zheng Y."/>
            <person name="Shi Y."/>
            <person name="Li Z."/>
            <person name="Liu Q."/>
            <person name="Chen Y."/>
            <person name="Zhao J."/>
            <person name="Qu N."/>
            <person name="Zhao S."/>
            <person name="Tian F."/>
            <person name="Wang X."/>
            <person name="Wang H."/>
            <person name="Xu L."/>
            <person name="Liu X."/>
            <person name="Vinar T."/>
            <person name="Wang Y."/>
            <person name="Lam T.W."/>
            <person name="Yiu S.M."/>
            <person name="Liu S."/>
            <person name="Zhang H."/>
            <person name="Li D."/>
            <person name="Huang Y."/>
            <person name="Wang X."/>
            <person name="Yang G."/>
            <person name="Jiang Z."/>
            <person name="Wang J."/>
            <person name="Qin N."/>
            <person name="Li L."/>
            <person name="Li J."/>
            <person name="Bolund L."/>
            <person name="Kristiansen K."/>
            <person name="Wong G.K."/>
            <person name="Olson M."/>
            <person name="Zhang X."/>
            <person name="Li S."/>
            <person name="Yang H."/>
            <person name="Wang J."/>
            <person name="Wang J."/>
        </authorList>
    </citation>
    <scope>NUCLEOTIDE SEQUENCE [LARGE SCALE GENOMIC DNA]</scope>
</reference>
<evidence type="ECO:0000313" key="2">
    <source>
        <dbReference type="EMBL" id="EFB24387.1"/>
    </source>
</evidence>
<dbReference type="GO" id="GO:0005634">
    <property type="term" value="C:nucleus"/>
    <property type="evidence" value="ECO:0007669"/>
    <property type="project" value="TreeGrafter"/>
</dbReference>
<dbReference type="InterPro" id="IPR016071">
    <property type="entry name" value="Staphylococal_nuclease_OB-fold"/>
</dbReference>
<dbReference type="AlphaFoldDB" id="D2GWR1"/>
<dbReference type="PANTHER" id="PTHR12302:SF2">
    <property type="entry name" value="STAPHYLOCOCCAL NUCLEASE DOMAIN-CONTAINING PROTEIN 1"/>
    <property type="match status" value="1"/>
</dbReference>
<dbReference type="GO" id="GO:0004518">
    <property type="term" value="F:nuclease activity"/>
    <property type="evidence" value="ECO:0007669"/>
    <property type="project" value="TreeGrafter"/>
</dbReference>
<dbReference type="SMART" id="SM00318">
    <property type="entry name" value="SNc"/>
    <property type="match status" value="1"/>
</dbReference>
<dbReference type="SUPFAM" id="SSF50199">
    <property type="entry name" value="Staphylococcal nuclease"/>
    <property type="match status" value="1"/>
</dbReference>
<dbReference type="Pfam" id="PF00565">
    <property type="entry name" value="SNase"/>
    <property type="match status" value="1"/>
</dbReference>
<dbReference type="GO" id="GO:0006402">
    <property type="term" value="P:mRNA catabolic process"/>
    <property type="evidence" value="ECO:0007669"/>
    <property type="project" value="TreeGrafter"/>
</dbReference>
<proteinExistence type="predicted"/>
<dbReference type="EMBL" id="GL192359">
    <property type="protein sequence ID" value="EFB24387.1"/>
    <property type="molecule type" value="Genomic_DNA"/>
</dbReference>
<dbReference type="GO" id="GO:0003723">
    <property type="term" value="F:RNA binding"/>
    <property type="evidence" value="ECO:0007669"/>
    <property type="project" value="TreeGrafter"/>
</dbReference>
<organism evidence="2">
    <name type="scientific">Ailuropoda melanoleuca</name>
    <name type="common">Giant panda</name>
    <dbReference type="NCBI Taxonomy" id="9646"/>
    <lineage>
        <taxon>Eukaryota</taxon>
        <taxon>Metazoa</taxon>
        <taxon>Chordata</taxon>
        <taxon>Craniata</taxon>
        <taxon>Vertebrata</taxon>
        <taxon>Euteleostomi</taxon>
        <taxon>Mammalia</taxon>
        <taxon>Eutheria</taxon>
        <taxon>Laurasiatheria</taxon>
        <taxon>Carnivora</taxon>
        <taxon>Caniformia</taxon>
        <taxon>Ursidae</taxon>
        <taxon>Ailuropoda</taxon>
    </lineage>
</organism>
<dbReference type="Gene3D" id="2.40.50.90">
    <property type="match status" value="2"/>
</dbReference>
<name>D2GWR1_AILME</name>
<protein>
    <recommendedName>
        <fullName evidence="1">TNase-like domain-containing protein</fullName>
    </recommendedName>
</protein>
<dbReference type="InParanoid" id="D2GWR1"/>
<evidence type="ECO:0000259" key="1">
    <source>
        <dbReference type="SMART" id="SM00318"/>
    </source>
</evidence>
<gene>
    <name evidence="2" type="ORF">PANDA_001270</name>
</gene>
<dbReference type="PANTHER" id="PTHR12302">
    <property type="entry name" value="EBNA2 BINDING PROTEIN P100"/>
    <property type="match status" value="1"/>
</dbReference>
<feature type="domain" description="TNase-like" evidence="1">
    <location>
        <begin position="2"/>
        <end position="101"/>
    </location>
</feature>